<gene>
    <name evidence="1" type="ORF">PQ472_06850</name>
</gene>
<evidence type="ECO:0000313" key="1">
    <source>
        <dbReference type="EMBL" id="WDF81648.1"/>
    </source>
</evidence>
<sequence length="225" mass="24328">MQDIIDEFNHGDKQKAISMAVHAIDAAPKRADLYGMLATMLLAVKAYDQADALVMKAFGLFGENAELRYTWGLSAYQQGDFKTVLMRLQPLTGPDTAADLRGDANYMIALSYRSLGDQLHALPYALTASELNPKAADAAVLVASLMLSNGAPTQAKTILQPLVDAGNKQVLLTYGMVLAALEDPRASDYLDQAKDATPADYARTRELAQFLGGQAKQKDKGDQDE</sequence>
<dbReference type="EMBL" id="CP117884">
    <property type="protein sequence ID" value="WDF81648.1"/>
    <property type="molecule type" value="Genomic_DNA"/>
</dbReference>
<dbReference type="RefSeq" id="WP_274258566.1">
    <property type="nucleotide sequence ID" value="NZ_CP117884.1"/>
</dbReference>
<name>A0ABY7WN67_9LACO</name>
<dbReference type="InterPro" id="IPR011990">
    <property type="entry name" value="TPR-like_helical_dom_sf"/>
</dbReference>
<accession>A0ABY7WN67</accession>
<dbReference type="Gene3D" id="1.25.40.10">
    <property type="entry name" value="Tetratricopeptide repeat domain"/>
    <property type="match status" value="2"/>
</dbReference>
<proteinExistence type="predicted"/>
<evidence type="ECO:0000313" key="2">
    <source>
        <dbReference type="Proteomes" id="UP001220377"/>
    </source>
</evidence>
<keyword evidence="2" id="KW-1185">Reference proteome</keyword>
<dbReference type="SUPFAM" id="SSF48452">
    <property type="entry name" value="TPR-like"/>
    <property type="match status" value="1"/>
</dbReference>
<dbReference type="Proteomes" id="UP001220377">
    <property type="component" value="Chromosome"/>
</dbReference>
<protein>
    <submittedName>
        <fullName evidence="1">Tetratricopeptide repeat protein</fullName>
    </submittedName>
</protein>
<reference evidence="1 2" key="1">
    <citation type="submission" date="2023-02" db="EMBL/GenBank/DDBJ databases">
        <title>Genome sequence of Lacticaseibacillus sp. KACC 23028.</title>
        <authorList>
            <person name="Kim S."/>
            <person name="Heo J."/>
            <person name="Kwon S.-W."/>
        </authorList>
    </citation>
    <scope>NUCLEOTIDE SEQUENCE [LARGE SCALE GENOMIC DNA]</scope>
    <source>
        <strain evidence="1 2">KACC 23028</strain>
    </source>
</reference>
<organism evidence="1 2">
    <name type="scientific">Lacticaseibacillus pabuli</name>
    <dbReference type="NCBI Taxonomy" id="3025672"/>
    <lineage>
        <taxon>Bacteria</taxon>
        <taxon>Bacillati</taxon>
        <taxon>Bacillota</taxon>
        <taxon>Bacilli</taxon>
        <taxon>Lactobacillales</taxon>
        <taxon>Lactobacillaceae</taxon>
        <taxon>Lacticaseibacillus</taxon>
    </lineage>
</organism>